<evidence type="ECO:0000256" key="2">
    <source>
        <dbReference type="ARBA" id="ARBA00022490"/>
    </source>
</evidence>
<comment type="subcellular location">
    <subcellularLocation>
        <location evidence="1">Cytoplasm</location>
    </subcellularLocation>
</comment>
<dbReference type="GO" id="GO:0031087">
    <property type="term" value="P:deadenylation-independent decapping of nuclear-transcribed mRNA"/>
    <property type="evidence" value="ECO:0007669"/>
    <property type="project" value="InterPro"/>
</dbReference>
<dbReference type="AlphaFoldDB" id="A0A1S4M101"/>
<keyword evidence="4" id="KW-0677">Repeat</keyword>
<evidence type="ECO:0000313" key="6">
    <source>
        <dbReference type="Proteomes" id="UP000001555"/>
    </source>
</evidence>
<dbReference type="VEuPathDB" id="VectorBase:ISCI022263"/>
<dbReference type="EMBL" id="ABJB010960327">
    <property type="status" value="NOT_ANNOTATED_CDS"/>
    <property type="molecule type" value="Genomic_DNA"/>
</dbReference>
<evidence type="ECO:0000256" key="4">
    <source>
        <dbReference type="ARBA" id="ARBA00022737"/>
    </source>
</evidence>
<evidence type="ECO:0000313" key="5">
    <source>
        <dbReference type="EnsemblMetazoa" id="ISCW022263-PA"/>
    </source>
</evidence>
<dbReference type="VEuPathDB" id="VectorBase:ISCW022263"/>
<evidence type="ECO:0000256" key="3">
    <source>
        <dbReference type="ARBA" id="ARBA00022574"/>
    </source>
</evidence>
<keyword evidence="6" id="KW-1185">Reference proteome</keyword>
<protein>
    <submittedName>
        <fullName evidence="5">Uncharacterized protein</fullName>
    </submittedName>
</protein>
<dbReference type="PANTHER" id="PTHR15598">
    <property type="entry name" value="ENHANCER OF MRNA-DECAPPING PROTEIN 4"/>
    <property type="match status" value="1"/>
</dbReference>
<keyword evidence="7" id="KW-1267">Proteomics identification</keyword>
<dbReference type="Proteomes" id="UP000001555">
    <property type="component" value="Unassembled WGS sequence"/>
</dbReference>
<dbReference type="GO" id="GO:0005737">
    <property type="term" value="C:cytoplasm"/>
    <property type="evidence" value="ECO:0007669"/>
    <property type="project" value="UniProtKB-SubCell"/>
</dbReference>
<dbReference type="EnsemblMetazoa" id="ISCW022263-RA">
    <property type="protein sequence ID" value="ISCW022263-PA"/>
    <property type="gene ID" value="ISCW022263"/>
</dbReference>
<dbReference type="InParanoid" id="A0A1S4M101"/>
<evidence type="ECO:0007829" key="7">
    <source>
        <dbReference type="PeptideAtlas" id="A0A1S4M101"/>
    </source>
</evidence>
<keyword evidence="3" id="KW-0853">WD repeat</keyword>
<dbReference type="EMBL" id="ABJB011042576">
    <property type="status" value="NOT_ANNOTATED_CDS"/>
    <property type="molecule type" value="Genomic_DNA"/>
</dbReference>
<keyword evidence="2" id="KW-0963">Cytoplasm</keyword>
<dbReference type="EMBL" id="ABJB010508672">
    <property type="status" value="NOT_ANNOTATED_CDS"/>
    <property type="molecule type" value="Genomic_DNA"/>
</dbReference>
<reference evidence="5" key="2">
    <citation type="submission" date="2020-05" db="UniProtKB">
        <authorList>
            <consortium name="EnsemblMetazoa"/>
        </authorList>
    </citation>
    <scope>IDENTIFICATION</scope>
    <source>
        <strain evidence="5">wikel</strain>
    </source>
</reference>
<dbReference type="PANTHER" id="PTHR15598:SF5">
    <property type="entry name" value="ENHANCER OF MRNA-DECAPPING PROTEIN 4"/>
    <property type="match status" value="1"/>
</dbReference>
<name>A0A1S4M101_IXOSC</name>
<organism evidence="5 6">
    <name type="scientific">Ixodes scapularis</name>
    <name type="common">Black-legged tick</name>
    <name type="synonym">Deer tick</name>
    <dbReference type="NCBI Taxonomy" id="6945"/>
    <lineage>
        <taxon>Eukaryota</taxon>
        <taxon>Metazoa</taxon>
        <taxon>Ecdysozoa</taxon>
        <taxon>Arthropoda</taxon>
        <taxon>Chelicerata</taxon>
        <taxon>Arachnida</taxon>
        <taxon>Acari</taxon>
        <taxon>Parasitiformes</taxon>
        <taxon>Ixodida</taxon>
        <taxon>Ixodoidea</taxon>
        <taxon>Ixodidae</taxon>
        <taxon>Ixodinae</taxon>
        <taxon>Ixodes</taxon>
    </lineage>
</organism>
<sequence>MSEQHSQTDDLLSSLVAENRATRAALTRFEATMAQLSSEQRISAEKQANAVVQYLSSSLPASLDKSISREVKTSVVPAVCQTMDGMCSEVSKRLEATEASVKDSVSKMTKSKALIEAVSQATSIAVQPHVTANCREILQNTLIPTVEHICQNLFLRLNESFSRGTREFVHQVQVYLEKKSKERVDEMTKNVRQSVDRHLQTSERYMQASVRNLQESLAIPDLQGPIERAVHEAVQGLGAAVHQSLAG</sequence>
<dbReference type="OrthoDB" id="21128at2759"/>
<proteinExistence type="evidence at protein level"/>
<evidence type="ECO:0000256" key="1">
    <source>
        <dbReference type="ARBA" id="ARBA00004496"/>
    </source>
</evidence>
<dbReference type="InterPro" id="IPR045152">
    <property type="entry name" value="EDC4-like"/>
</dbReference>
<reference evidence="6" key="1">
    <citation type="submission" date="2008-03" db="EMBL/GenBank/DDBJ databases">
        <title>Annotation of Ixodes scapularis.</title>
        <authorList>
            <consortium name="Ixodes scapularis Genome Project Consortium"/>
            <person name="Caler E."/>
            <person name="Hannick L.I."/>
            <person name="Bidwell S."/>
            <person name="Joardar V."/>
            <person name="Thiagarajan M."/>
            <person name="Amedeo P."/>
            <person name="Galinsky K.J."/>
            <person name="Schobel S."/>
            <person name="Inman J."/>
            <person name="Hostetler J."/>
            <person name="Miller J."/>
            <person name="Hammond M."/>
            <person name="Megy K."/>
            <person name="Lawson D."/>
            <person name="Kodira C."/>
            <person name="Sutton G."/>
            <person name="Meyer J."/>
            <person name="Hill C.A."/>
            <person name="Birren B."/>
            <person name="Nene V."/>
            <person name="Collins F."/>
            <person name="Alarcon-Chaidez F."/>
            <person name="Wikel S."/>
            <person name="Strausberg R."/>
        </authorList>
    </citation>
    <scope>NUCLEOTIDE SEQUENCE [LARGE SCALE GENOMIC DNA]</scope>
    <source>
        <strain evidence="6">Wikel</strain>
    </source>
</reference>
<accession>A0A1S4M101</accession>
<dbReference type="VEuPathDB" id="VectorBase:ISCP_010593"/>